<name>A0ABP6RDR0_9MICC</name>
<comment type="caution">
    <text evidence="1">The sequence shown here is derived from an EMBL/GenBank/DDBJ whole genome shotgun (WGS) entry which is preliminary data.</text>
</comment>
<reference evidence="2" key="1">
    <citation type="journal article" date="2019" name="Int. J. Syst. Evol. Microbiol.">
        <title>The Global Catalogue of Microorganisms (GCM) 10K type strain sequencing project: providing services to taxonomists for standard genome sequencing and annotation.</title>
        <authorList>
            <consortium name="The Broad Institute Genomics Platform"/>
            <consortium name="The Broad Institute Genome Sequencing Center for Infectious Disease"/>
            <person name="Wu L."/>
            <person name="Ma J."/>
        </authorList>
    </citation>
    <scope>NUCLEOTIDE SEQUENCE [LARGE SCALE GENOMIC DNA]</scope>
    <source>
        <strain evidence="2">JCM 11483</strain>
    </source>
</reference>
<dbReference type="EMBL" id="BAAAYG010000004">
    <property type="protein sequence ID" value="GAA3283672.1"/>
    <property type="molecule type" value="Genomic_DNA"/>
</dbReference>
<protein>
    <submittedName>
        <fullName evidence="1">Uncharacterized protein</fullName>
    </submittedName>
</protein>
<proteinExistence type="predicted"/>
<keyword evidence="2" id="KW-1185">Reference proteome</keyword>
<accession>A0ABP6RDR0</accession>
<sequence>MALDVDAADRDVVELFFAAELFERVLELVAAVEAFSSSAAAAFSSVVWDAVVGTMTFRLGRVKAMG</sequence>
<dbReference type="Proteomes" id="UP001501736">
    <property type="component" value="Unassembled WGS sequence"/>
</dbReference>
<evidence type="ECO:0000313" key="2">
    <source>
        <dbReference type="Proteomes" id="UP001501736"/>
    </source>
</evidence>
<gene>
    <name evidence="1" type="ORF">GCM10020260_12820</name>
</gene>
<evidence type="ECO:0000313" key="1">
    <source>
        <dbReference type="EMBL" id="GAA3283672.1"/>
    </source>
</evidence>
<organism evidence="1 2">
    <name type="scientific">Nesterenkonia halobia</name>
    <dbReference type="NCBI Taxonomy" id="37922"/>
    <lineage>
        <taxon>Bacteria</taxon>
        <taxon>Bacillati</taxon>
        <taxon>Actinomycetota</taxon>
        <taxon>Actinomycetes</taxon>
        <taxon>Micrococcales</taxon>
        <taxon>Micrococcaceae</taxon>
        <taxon>Nesterenkonia</taxon>
    </lineage>
</organism>